<dbReference type="STRING" id="377629.TERTU_2485"/>
<name>C5BL50_TERTT</name>
<dbReference type="Gene3D" id="2.60.120.430">
    <property type="entry name" value="Galactose-binding lectin"/>
    <property type="match status" value="1"/>
</dbReference>
<proteinExistence type="predicted"/>
<dbReference type="eggNOG" id="ENOG5030BWM">
    <property type="taxonomic scope" value="Bacteria"/>
</dbReference>
<dbReference type="KEGG" id="ttu:TERTU_2485"/>
<dbReference type="HOGENOM" id="CLU_079003_0_0_6"/>
<accession>C5BL50</accession>
<dbReference type="InterPro" id="IPR008979">
    <property type="entry name" value="Galactose-bd-like_sf"/>
</dbReference>
<dbReference type="EMBL" id="CP001614">
    <property type="protein sequence ID" value="ACR12758.1"/>
    <property type="molecule type" value="Genomic_DNA"/>
</dbReference>
<evidence type="ECO:0000313" key="1">
    <source>
        <dbReference type="EMBL" id="ACR12758.1"/>
    </source>
</evidence>
<evidence type="ECO:0000313" key="2">
    <source>
        <dbReference type="Proteomes" id="UP000009080"/>
    </source>
</evidence>
<organism evidence="1 2">
    <name type="scientific">Teredinibacter turnerae (strain ATCC 39867 / T7901)</name>
    <dbReference type="NCBI Taxonomy" id="377629"/>
    <lineage>
        <taxon>Bacteria</taxon>
        <taxon>Pseudomonadati</taxon>
        <taxon>Pseudomonadota</taxon>
        <taxon>Gammaproteobacteria</taxon>
        <taxon>Cellvibrionales</taxon>
        <taxon>Cellvibrionaceae</taxon>
        <taxon>Teredinibacter</taxon>
    </lineage>
</organism>
<sequence length="240" mass="27665">MFGLCLAFGGGAELVQALVGRSPSWGDFWLDVLGTSAGLSLYLSSLSNGPLRWICLLLAFALMWIDLSTPLRVHWAENQRQKQFPVLADFDNRWLNGFVRAADTARWQAVPPPVAWRGHDSNVARLDQFPGDWPGLHLFEVEPDWSNYTVFSFDVFNPSQTVARVTVRISDIAHNHMYPDRFNRMYKFKPGAQHVEISLDKVRSAPRTREMDLTRMKAVIIYTYRLNEERTLYFDNIQLR</sequence>
<gene>
    <name evidence="1" type="ordered locus">TERTU_2485</name>
</gene>
<reference evidence="1 2" key="1">
    <citation type="journal article" date="2009" name="PLoS ONE">
        <title>The complete genome of Teredinibacter turnerae T7901: an intracellular endosymbiont of marine wood-boring bivalves (shipworms).</title>
        <authorList>
            <person name="Yang J.C."/>
            <person name="Madupu R."/>
            <person name="Durkin A.S."/>
            <person name="Ekborg N.A."/>
            <person name="Pedamallu C.S."/>
            <person name="Hostetler J.B."/>
            <person name="Radune D."/>
            <person name="Toms B.S."/>
            <person name="Henrissat B."/>
            <person name="Coutinho P.M."/>
            <person name="Schwarz S."/>
            <person name="Field L."/>
            <person name="Trindade-Silva A.E."/>
            <person name="Soares C.A.G."/>
            <person name="Elshahawi S."/>
            <person name="Hanora A."/>
            <person name="Schmidt E.W."/>
            <person name="Haygood M.G."/>
            <person name="Posfai J."/>
            <person name="Benner J."/>
            <person name="Madinger C."/>
            <person name="Nove J."/>
            <person name="Anton B."/>
            <person name="Chaudhary K."/>
            <person name="Foster J."/>
            <person name="Holman A."/>
            <person name="Kumar S."/>
            <person name="Lessard P.A."/>
            <person name="Luyten Y.A."/>
            <person name="Slatko B."/>
            <person name="Wood N."/>
            <person name="Wu B."/>
            <person name="Teplitski M."/>
            <person name="Mougous J.D."/>
            <person name="Ward N."/>
            <person name="Eisen J.A."/>
            <person name="Badger J.H."/>
            <person name="Distel D.L."/>
        </authorList>
    </citation>
    <scope>NUCLEOTIDE SEQUENCE [LARGE SCALE GENOMIC DNA]</scope>
    <source>
        <strain evidence="2">ATCC 39867 / T7901</strain>
    </source>
</reference>
<keyword evidence="2" id="KW-1185">Reference proteome</keyword>
<dbReference type="SUPFAM" id="SSF49785">
    <property type="entry name" value="Galactose-binding domain-like"/>
    <property type="match status" value="1"/>
</dbReference>
<dbReference type="AlphaFoldDB" id="C5BL50"/>
<dbReference type="Proteomes" id="UP000009080">
    <property type="component" value="Chromosome"/>
</dbReference>
<protein>
    <submittedName>
        <fullName evidence="1">Uncharacterized protein</fullName>
    </submittedName>
</protein>